<proteinExistence type="predicted"/>
<dbReference type="Proteomes" id="UP000220251">
    <property type="component" value="Unassembled WGS sequence"/>
</dbReference>
<dbReference type="InterPro" id="IPR000182">
    <property type="entry name" value="GNAT_dom"/>
</dbReference>
<reference evidence="3" key="1">
    <citation type="submission" date="2015-06" db="EMBL/GenBank/DDBJ databases">
        <authorList>
            <person name="Bertelli C."/>
        </authorList>
    </citation>
    <scope>NUCLEOTIDE SEQUENCE [LARGE SCALE GENOMIC DNA]</scope>
    <source>
        <strain evidence="3">CRIB-30</strain>
    </source>
</reference>
<sequence>MLIAETARLTIRWFREDDRAAFKSLVQDPEVMRFSLKGPANDADVDVLFAKLRQDYQEHGFGLFALEEKSSKAVIGFAGIKQWEIDGEIHKELGYRLLPKYWGKGLAFEATRCISDWAFKTLDLNCLIALIEPENLRSIKLAKRLGMKRVKSSLFLGVYTDIYLLTKKYAYKDYSRHFPNLFTQEKDRLLAVLPHKTLVEHVGSTAVPDLGGKGIIDLAVCCPIDDLKNAEKAIEDLGYAFNLSGSSGERRFFKAYLKDLRGPYNLYHLHLLPEGCPEWDELIDFRNYLRDHPAERALYASIKKQAALRYPEEGEKYREAKKPLIDRIKKEIRLGH</sequence>
<evidence type="ECO:0000313" key="3">
    <source>
        <dbReference type="Proteomes" id="UP000220251"/>
    </source>
</evidence>
<dbReference type="Gene3D" id="3.30.460.10">
    <property type="entry name" value="Beta Polymerase, domain 2"/>
    <property type="match status" value="1"/>
</dbReference>
<evidence type="ECO:0000313" key="2">
    <source>
        <dbReference type="EMBL" id="CRX37902.1"/>
    </source>
</evidence>
<keyword evidence="3" id="KW-1185">Reference proteome</keyword>
<dbReference type="EMBL" id="CWGJ01000010">
    <property type="protein sequence ID" value="CRX37902.1"/>
    <property type="molecule type" value="Genomic_DNA"/>
</dbReference>
<dbReference type="OrthoDB" id="9798081at2"/>
<dbReference type="InterPro" id="IPR016181">
    <property type="entry name" value="Acyl_CoA_acyltransferase"/>
</dbReference>
<accession>A0A0H5DNQ2</accession>
<feature type="domain" description="N-acetyltransferase" evidence="1">
    <location>
        <begin position="9"/>
        <end position="170"/>
    </location>
</feature>
<protein>
    <submittedName>
        <fullName evidence="2">Putativenucleotidyltransferase/acetyltransferase</fullName>
    </submittedName>
</protein>
<dbReference type="InterPro" id="IPR007344">
    <property type="entry name" value="GrpB/CoaE"/>
</dbReference>
<dbReference type="Gene3D" id="3.40.630.30">
    <property type="match status" value="1"/>
</dbReference>
<dbReference type="AlphaFoldDB" id="A0A0H5DNQ2"/>
<dbReference type="RefSeq" id="WP_098037766.1">
    <property type="nucleotide sequence ID" value="NZ_CWGJ01000010.1"/>
</dbReference>
<dbReference type="SUPFAM" id="SSF55729">
    <property type="entry name" value="Acyl-CoA N-acyltransferases (Nat)"/>
    <property type="match status" value="1"/>
</dbReference>
<organism evidence="2 3">
    <name type="scientific">Estrella lausannensis</name>
    <dbReference type="NCBI Taxonomy" id="483423"/>
    <lineage>
        <taxon>Bacteria</taxon>
        <taxon>Pseudomonadati</taxon>
        <taxon>Chlamydiota</taxon>
        <taxon>Chlamydiia</taxon>
        <taxon>Parachlamydiales</taxon>
        <taxon>Candidatus Criblamydiaceae</taxon>
        <taxon>Estrella</taxon>
    </lineage>
</organism>
<dbReference type="PANTHER" id="PTHR34822:SF1">
    <property type="entry name" value="GRPB FAMILY PROTEIN"/>
    <property type="match status" value="1"/>
</dbReference>
<keyword evidence="2" id="KW-0808">Transferase</keyword>
<dbReference type="GO" id="GO:0016747">
    <property type="term" value="F:acyltransferase activity, transferring groups other than amino-acyl groups"/>
    <property type="evidence" value="ECO:0007669"/>
    <property type="project" value="InterPro"/>
</dbReference>
<dbReference type="InterPro" id="IPR043519">
    <property type="entry name" value="NT_sf"/>
</dbReference>
<gene>
    <name evidence="2" type="ORF">ELAC_0547</name>
</gene>
<dbReference type="PROSITE" id="PS51186">
    <property type="entry name" value="GNAT"/>
    <property type="match status" value="1"/>
</dbReference>
<dbReference type="Pfam" id="PF04229">
    <property type="entry name" value="GrpB"/>
    <property type="match status" value="1"/>
</dbReference>
<evidence type="ECO:0000259" key="1">
    <source>
        <dbReference type="PROSITE" id="PS51186"/>
    </source>
</evidence>
<dbReference type="PANTHER" id="PTHR34822">
    <property type="entry name" value="GRPB DOMAIN PROTEIN (AFU_ORTHOLOGUE AFUA_1G01530)"/>
    <property type="match status" value="1"/>
</dbReference>
<dbReference type="Pfam" id="PF13302">
    <property type="entry name" value="Acetyltransf_3"/>
    <property type="match status" value="1"/>
</dbReference>
<name>A0A0H5DNQ2_9BACT</name>
<dbReference type="SUPFAM" id="SSF81301">
    <property type="entry name" value="Nucleotidyltransferase"/>
    <property type="match status" value="1"/>
</dbReference>